<proteinExistence type="inferred from homology"/>
<keyword evidence="2" id="KW-0732">Signal</keyword>
<keyword evidence="3" id="KW-1133">Transmembrane helix</keyword>
<dbReference type="GO" id="GO:0016020">
    <property type="term" value="C:membrane"/>
    <property type="evidence" value="ECO:0007669"/>
    <property type="project" value="InterPro"/>
</dbReference>
<dbReference type="EMBL" id="QZCH01000003">
    <property type="protein sequence ID" value="RJG49906.1"/>
    <property type="molecule type" value="Genomic_DNA"/>
</dbReference>
<evidence type="ECO:0000259" key="4">
    <source>
        <dbReference type="PROSITE" id="PS50109"/>
    </source>
</evidence>
<keyword evidence="3" id="KW-0812">Transmembrane</keyword>
<dbReference type="GO" id="GO:0000155">
    <property type="term" value="F:phosphorelay sensor kinase activity"/>
    <property type="evidence" value="ECO:0007669"/>
    <property type="project" value="InterPro"/>
</dbReference>
<protein>
    <recommendedName>
        <fullName evidence="8">PAS domain S-box protein</fullName>
    </recommendedName>
</protein>
<gene>
    <name evidence="6" type="ORF">D1Z90_04475</name>
</gene>
<evidence type="ECO:0000256" key="2">
    <source>
        <dbReference type="ARBA" id="ARBA00022729"/>
    </source>
</evidence>
<evidence type="ECO:0000313" key="6">
    <source>
        <dbReference type="EMBL" id="RJG49906.1"/>
    </source>
</evidence>
<comment type="similarity">
    <text evidence="1">Belongs to the bacterial solute-binding protein 3 family.</text>
</comment>
<dbReference type="Gene3D" id="3.30.450.20">
    <property type="entry name" value="PAS domain"/>
    <property type="match status" value="1"/>
</dbReference>
<evidence type="ECO:0000313" key="7">
    <source>
        <dbReference type="Proteomes" id="UP000283255"/>
    </source>
</evidence>
<dbReference type="PANTHER" id="PTHR35936">
    <property type="entry name" value="MEMBRANE-BOUND LYTIC MUREIN TRANSGLYCOSYLASE F"/>
    <property type="match status" value="1"/>
</dbReference>
<feature type="transmembrane region" description="Helical" evidence="3">
    <location>
        <begin position="750"/>
        <end position="774"/>
    </location>
</feature>
<dbReference type="SUPFAM" id="SSF55874">
    <property type="entry name" value="ATPase domain of HSP90 chaperone/DNA topoisomerase II/histidine kinase"/>
    <property type="match status" value="1"/>
</dbReference>
<dbReference type="SUPFAM" id="SSF55785">
    <property type="entry name" value="PYP-like sensor domain (PAS domain)"/>
    <property type="match status" value="1"/>
</dbReference>
<dbReference type="InterPro" id="IPR005467">
    <property type="entry name" value="His_kinase_dom"/>
</dbReference>
<sequence>MHGKAVSLIYSWLILTFWLALPTQAAERDNLNIGVAKKGWAPFELVENGQPSGYLVDYMELVAKQADISINWHLVKDRAALLQAAQSGEHDLITYGAKVDKYRDNFVFGKEILPRYITAFKNEAKQGQFNLDTIANWVVASPKDYQTTRLLQQRYPEIKIYETLNVSDSIVAVASGQADIAFADLAVGQDALGRGFFSNIVIEPAPGYVKDLFLPIHILYNNALPAALIDRLETAREQISPGEVTKLQDKWRLKANFNGLSLTDEELTWIASAPPIKIPAYTDLDPFSFEKDGKVVGFTMDYIQLLSKKTGLKFEVVKGHEWTEHVLMAQGRHLDILHMVRRREDLAQFMTFSTSYLTSSPMVLYSREEQQEISSIEQLKGLTLAVTRDYIEQRYISEHYPEQQLLLVDSTGEGLNAVLKGDADYYLCGATTCDTYIYQNFLSNLAVTGHLGIEALSKTQAVKMAVRSDWPILTAIIDKAILSVTPNELKQLKDKWLTRVSRERLVIESLTKEEEAWIRNNRRLAFSSPLKAAPFGFITDDEELGGIAYDILRRFQQQYDIDIHLVKYNSWPNTLNALIDGSVDFIPTMDVTPERKKHMLFTDPIIDINFAVFGMLDKPIVDDLTDMKNLRIGMTKGSGIAEQLQTDYPHLRLISYGNLQDKILALAEGEVDVIIENPLTIEYQTTLLDLEGIVEVAPTPYKLEIAIGVHPSKPELVSLLNKTLASISDQQMTLIIDKWSHLRVVEKKDWLSILSWVIGTAVILLTTVLLFSYFKRRQTLQVLKRTSDNLKNAQRVAKLGSFAINQENMLLELSSEAAKMLGVAKGKTLSRTQYVQMIAEQDRADYVQALNQALNTGLLNQEYRLITGTGEKWLNEIAELSFDPQGKLVSGAATIQDISLFKASEAEVLENQAELRNLTSKLLSVQEEERKRVARDLHDDLSQRLAVIAIDAGTLLHKVEDDSVKGTLQKIKQDLVRIAEDTHSLSRRLHPSILDDLGLIDALRSEIDNFQKREQIRVDFFHSAKGFQADKDVALVLFRIVQEGLRNIAKYSEASKAVVSINLVKDLLILQVQDDGMGFDVVEAKRSPGLGLQSMMERARLINAELEIVSVENKGTTIELQVPLEQSQQAD</sequence>
<accession>A0A418YHV2</accession>
<dbReference type="InterPro" id="IPR036890">
    <property type="entry name" value="HATPase_C_sf"/>
</dbReference>
<dbReference type="AlphaFoldDB" id="A0A418YHV2"/>
<feature type="domain" description="PAS" evidence="5">
    <location>
        <begin position="786"/>
        <end position="857"/>
    </location>
</feature>
<dbReference type="PROSITE" id="PS50112">
    <property type="entry name" value="PAS"/>
    <property type="match status" value="1"/>
</dbReference>
<dbReference type="CDD" id="cd16917">
    <property type="entry name" value="HATPase_UhpB-NarQ-NarX-like"/>
    <property type="match status" value="1"/>
</dbReference>
<evidence type="ECO:0000256" key="3">
    <source>
        <dbReference type="SAM" id="Phobius"/>
    </source>
</evidence>
<dbReference type="Pfam" id="PF02518">
    <property type="entry name" value="HATPase_c"/>
    <property type="match status" value="1"/>
</dbReference>
<dbReference type="GO" id="GO:0046983">
    <property type="term" value="F:protein dimerization activity"/>
    <property type="evidence" value="ECO:0007669"/>
    <property type="project" value="InterPro"/>
</dbReference>
<comment type="caution">
    <text evidence="6">The sequence shown here is derived from an EMBL/GenBank/DDBJ whole genome shotgun (WGS) entry which is preliminary data.</text>
</comment>
<dbReference type="SUPFAM" id="SSF53850">
    <property type="entry name" value="Periplasmic binding protein-like II"/>
    <property type="match status" value="3"/>
</dbReference>
<dbReference type="Pfam" id="PF07730">
    <property type="entry name" value="HisKA_3"/>
    <property type="match status" value="1"/>
</dbReference>
<dbReference type="InterPro" id="IPR011712">
    <property type="entry name" value="Sig_transdc_His_kin_sub3_dim/P"/>
</dbReference>
<dbReference type="InterPro" id="IPR035965">
    <property type="entry name" value="PAS-like_dom_sf"/>
</dbReference>
<keyword evidence="7" id="KW-1185">Reference proteome</keyword>
<dbReference type="InterPro" id="IPR001638">
    <property type="entry name" value="Solute-binding_3/MltF_N"/>
</dbReference>
<dbReference type="PROSITE" id="PS50109">
    <property type="entry name" value="HIS_KIN"/>
    <property type="match status" value="1"/>
</dbReference>
<dbReference type="Gene3D" id="3.40.190.10">
    <property type="entry name" value="Periplasmic binding protein-like II"/>
    <property type="match status" value="6"/>
</dbReference>
<name>A0A418YHV2_9GAMM</name>
<dbReference type="SMART" id="SM00387">
    <property type="entry name" value="HATPase_c"/>
    <property type="match status" value="1"/>
</dbReference>
<reference evidence="6 7" key="1">
    <citation type="submission" date="2018-09" db="EMBL/GenBank/DDBJ databases">
        <authorList>
            <person name="Wang F."/>
        </authorList>
    </citation>
    <scope>NUCLEOTIDE SEQUENCE [LARGE SCALE GENOMIC DNA]</scope>
    <source>
        <strain evidence="6 7">PLHSC7-2</strain>
    </source>
</reference>
<dbReference type="Pfam" id="PF00497">
    <property type="entry name" value="SBP_bac_3"/>
    <property type="match status" value="3"/>
</dbReference>
<dbReference type="PANTHER" id="PTHR35936:SF32">
    <property type="entry name" value="MEMBRANE-BOUND LYTIC MUREIN TRANSGLYCOSYLASE F"/>
    <property type="match status" value="1"/>
</dbReference>
<evidence type="ECO:0000259" key="5">
    <source>
        <dbReference type="PROSITE" id="PS50112"/>
    </source>
</evidence>
<dbReference type="Proteomes" id="UP000283255">
    <property type="component" value="Unassembled WGS sequence"/>
</dbReference>
<dbReference type="CDD" id="cd01007">
    <property type="entry name" value="PBP2_BvgS_HisK_like"/>
    <property type="match status" value="2"/>
</dbReference>
<keyword evidence="3" id="KW-0472">Membrane</keyword>
<evidence type="ECO:0008006" key="8">
    <source>
        <dbReference type="Google" id="ProtNLM"/>
    </source>
</evidence>
<organism evidence="6 7">
    <name type="scientific">Motilimonas pumila</name>
    <dbReference type="NCBI Taxonomy" id="2303987"/>
    <lineage>
        <taxon>Bacteria</taxon>
        <taxon>Pseudomonadati</taxon>
        <taxon>Pseudomonadota</taxon>
        <taxon>Gammaproteobacteria</taxon>
        <taxon>Alteromonadales</taxon>
        <taxon>Alteromonadales genera incertae sedis</taxon>
        <taxon>Motilimonas</taxon>
    </lineage>
</organism>
<evidence type="ECO:0000256" key="1">
    <source>
        <dbReference type="ARBA" id="ARBA00010333"/>
    </source>
</evidence>
<dbReference type="Gene3D" id="1.20.5.1930">
    <property type="match status" value="1"/>
</dbReference>
<dbReference type="SMART" id="SM00062">
    <property type="entry name" value="PBPb"/>
    <property type="match status" value="3"/>
</dbReference>
<feature type="domain" description="Histidine kinase" evidence="4">
    <location>
        <begin position="936"/>
        <end position="1126"/>
    </location>
</feature>
<dbReference type="InterPro" id="IPR000014">
    <property type="entry name" value="PAS"/>
</dbReference>
<dbReference type="Gene3D" id="3.30.565.10">
    <property type="entry name" value="Histidine kinase-like ATPase, C-terminal domain"/>
    <property type="match status" value="1"/>
</dbReference>
<reference evidence="6 7" key="2">
    <citation type="submission" date="2019-01" db="EMBL/GenBank/DDBJ databases">
        <title>Motilimonas pumilus sp. nov., isolated from the gut of sea cucumber (Apostichopus japonicus).</title>
        <authorList>
            <person name="Wang F.-Q."/>
            <person name="Ren L.-H."/>
            <person name="Lin Y.-W."/>
            <person name="Sun G.-H."/>
            <person name="Du Z.-J."/>
            <person name="Zhao J.-X."/>
            <person name="Liu X.-J."/>
            <person name="Liu L.-J."/>
        </authorList>
    </citation>
    <scope>NUCLEOTIDE SEQUENCE [LARGE SCALE GENOMIC DNA]</scope>
    <source>
        <strain evidence="6 7">PLHSC7-2</strain>
    </source>
</reference>
<dbReference type="InterPro" id="IPR003594">
    <property type="entry name" value="HATPase_dom"/>
</dbReference>